<dbReference type="Pfam" id="PF00405">
    <property type="entry name" value="Transferrin"/>
    <property type="match status" value="2"/>
</dbReference>
<feature type="disulfide bond" evidence="6">
    <location>
        <begin position="383"/>
        <end position="401"/>
    </location>
</feature>
<keyword evidence="1" id="KW-0677">Repeat</keyword>
<evidence type="ECO:0000256" key="4">
    <source>
        <dbReference type="PIRSR" id="PIRSR002549-2"/>
    </source>
</evidence>
<dbReference type="CDD" id="cd13529">
    <property type="entry name" value="PBP2_transferrin"/>
    <property type="match status" value="2"/>
</dbReference>
<evidence type="ECO:0000256" key="6">
    <source>
        <dbReference type="PIRSR" id="PIRSR002549-4"/>
    </source>
</evidence>
<dbReference type="EMBL" id="OU900100">
    <property type="protein sequence ID" value="CAG9863748.1"/>
    <property type="molecule type" value="Genomic_DNA"/>
</dbReference>
<protein>
    <recommendedName>
        <fullName evidence="3">Transferrin</fullName>
    </recommendedName>
</protein>
<dbReference type="InterPro" id="IPR001156">
    <property type="entry name" value="Transferrin-like_dom"/>
</dbReference>
<evidence type="ECO:0000256" key="1">
    <source>
        <dbReference type="ARBA" id="ARBA00022737"/>
    </source>
</evidence>
<evidence type="ECO:0000313" key="10">
    <source>
        <dbReference type="Proteomes" id="UP001153712"/>
    </source>
</evidence>
<evidence type="ECO:0000256" key="3">
    <source>
        <dbReference type="PIRNR" id="PIRNR002549"/>
    </source>
</evidence>
<dbReference type="PRINTS" id="PR00422">
    <property type="entry name" value="TRANSFERRIN"/>
</dbReference>
<feature type="chain" id="PRO_5040241053" description="Transferrin" evidence="7">
    <location>
        <begin position="26"/>
        <end position="711"/>
    </location>
</feature>
<dbReference type="GO" id="GO:0006826">
    <property type="term" value="P:iron ion transport"/>
    <property type="evidence" value="ECO:0007669"/>
    <property type="project" value="UniProtKB-KW"/>
</dbReference>
<dbReference type="PROSITE" id="PS51408">
    <property type="entry name" value="TRANSFERRIN_LIKE_4"/>
    <property type="match status" value="2"/>
</dbReference>
<feature type="binding site" evidence="5">
    <location>
        <position position="113"/>
    </location>
    <ligand>
        <name>Fe(3+)</name>
        <dbReference type="ChEBI" id="CHEBI:29034"/>
        <label>1</label>
    </ligand>
</feature>
<accession>A0A9N9TWM0</accession>
<feature type="signal peptide" evidence="7">
    <location>
        <begin position="1"/>
        <end position="25"/>
    </location>
</feature>
<organism evidence="9 10">
    <name type="scientific">Phyllotreta striolata</name>
    <name type="common">Striped flea beetle</name>
    <name type="synonym">Crioceris striolata</name>
    <dbReference type="NCBI Taxonomy" id="444603"/>
    <lineage>
        <taxon>Eukaryota</taxon>
        <taxon>Metazoa</taxon>
        <taxon>Ecdysozoa</taxon>
        <taxon>Arthropoda</taxon>
        <taxon>Hexapoda</taxon>
        <taxon>Insecta</taxon>
        <taxon>Pterygota</taxon>
        <taxon>Neoptera</taxon>
        <taxon>Endopterygota</taxon>
        <taxon>Coleoptera</taxon>
        <taxon>Polyphaga</taxon>
        <taxon>Cucujiformia</taxon>
        <taxon>Chrysomeloidea</taxon>
        <taxon>Chrysomelidae</taxon>
        <taxon>Galerucinae</taxon>
        <taxon>Alticini</taxon>
        <taxon>Phyllotreta</taxon>
    </lineage>
</organism>
<dbReference type="PANTHER" id="PTHR11485">
    <property type="entry name" value="TRANSFERRIN"/>
    <property type="match status" value="1"/>
</dbReference>
<dbReference type="SUPFAM" id="SSF53850">
    <property type="entry name" value="Periplasmic binding protein-like II"/>
    <property type="match status" value="2"/>
</dbReference>
<feature type="disulfide bond" evidence="6">
    <location>
        <begin position="31"/>
        <end position="68"/>
    </location>
</feature>
<evidence type="ECO:0000256" key="2">
    <source>
        <dbReference type="ARBA" id="ARBA00023157"/>
    </source>
</evidence>
<feature type="domain" description="Transferrin-like" evidence="8">
    <location>
        <begin position="28"/>
        <end position="369"/>
    </location>
</feature>
<feature type="disulfide bond" evidence="6">
    <location>
        <begin position="210"/>
        <end position="219"/>
    </location>
</feature>
<keyword evidence="10" id="KW-1185">Reference proteome</keyword>
<dbReference type="InterPro" id="IPR016357">
    <property type="entry name" value="Transferrin"/>
</dbReference>
<dbReference type="GO" id="GO:0046872">
    <property type="term" value="F:metal ion binding"/>
    <property type="evidence" value="ECO:0007669"/>
    <property type="project" value="UniProtKB-KW"/>
</dbReference>
<dbReference type="OrthoDB" id="8170333at2759"/>
<feature type="disulfide bond" evidence="6">
    <location>
        <begin position="187"/>
        <end position="213"/>
    </location>
</feature>
<feature type="binding site" evidence="4">
    <location>
        <position position="484"/>
    </location>
    <ligand>
        <name>hydrogencarbonate</name>
        <dbReference type="ChEBI" id="CHEBI:17544"/>
        <label>2</label>
    </ligand>
</feature>
<feature type="disulfide bond" evidence="6">
    <location>
        <begin position="373"/>
        <end position="410"/>
    </location>
</feature>
<comment type="function">
    <text evidence="3">Transferrins are iron binding transport proteins which bind Fe(3+) ion in association with the binding of an anion, usually bicarbonate.</text>
</comment>
<dbReference type="PIRSF" id="PIRSF002549">
    <property type="entry name" value="Transferrin"/>
    <property type="match status" value="1"/>
</dbReference>
<proteinExistence type="inferred from homology"/>
<dbReference type="GO" id="GO:0045047">
    <property type="term" value="P:protein targeting to ER"/>
    <property type="evidence" value="ECO:0007669"/>
    <property type="project" value="TreeGrafter"/>
</dbReference>
<feature type="disulfide bond" evidence="6">
    <location>
        <begin position="582"/>
        <end position="590"/>
    </location>
</feature>
<dbReference type="Gene3D" id="3.40.190.10">
    <property type="entry name" value="Periplasmic binding protein-like II"/>
    <property type="match status" value="3"/>
</dbReference>
<keyword evidence="7" id="KW-0732">Signal</keyword>
<gene>
    <name evidence="9" type="ORF">PHYEVI_LOCUS10032</name>
</gene>
<keyword evidence="3" id="KW-0406">Ion transport</keyword>
<keyword evidence="3 5" id="KW-0479">Metal-binding</keyword>
<dbReference type="PANTHER" id="PTHR11485:SF34">
    <property type="entry name" value="SIGNAL RECOGNITION PARTICLE RECEPTOR SUBUNIT BETA"/>
    <property type="match status" value="1"/>
</dbReference>
<reference evidence="9" key="1">
    <citation type="submission" date="2022-01" db="EMBL/GenBank/DDBJ databases">
        <authorList>
            <person name="King R."/>
        </authorList>
    </citation>
    <scope>NUCLEOTIDE SEQUENCE</scope>
</reference>
<name>A0A9N9TWM0_PHYSR</name>
<evidence type="ECO:0000313" key="9">
    <source>
        <dbReference type="EMBL" id="CAG9863748.1"/>
    </source>
</evidence>
<dbReference type="Proteomes" id="UP001153712">
    <property type="component" value="Chromosome 7"/>
</dbReference>
<feature type="disulfide bond" evidence="6">
    <location>
        <begin position="476"/>
        <end position="541"/>
    </location>
</feature>
<dbReference type="SMART" id="SM00094">
    <property type="entry name" value="TR_FER"/>
    <property type="match status" value="1"/>
</dbReference>
<sequence length="711" mass="79095">MTKLSVYCLSACCVILLSVFHSSLAQKYKLCVVDGKGLYKKSQSYCPLLDSSMDSTVECVVRQDRTDCLRQILKGNADFSLFYPEDLISANLQKIEVLVTNEVRYRPNDPYDYQVVAVVDNASGIKSRHDLKNKKYCHPGYGYETDDWSKILSNYFEGSVVTPSCDPNLTLQENRLLASSNFFGSSCKAGPWVNEAKIDQQLKRKYPKLCGLCGNPNQCSMRDEFWGRSGSLLCLTDGAGDISWARLDDVQAHFGLNNGIAQASSEGYSFLCPDDSIMPVNSSNPCVWVARPWPVVAARRAVADEIQQLVSILNQNDRGSWRYNLLNLLEPSYSTIFKLPTLEPIQTYLEKAKGFLSANSFSGCHPPRTIKICTKSLLEMNKCSWLRDSAAVYGIEPDLECVLAENTTQCLKAVYSNATDVVIVPADLVQTAIRTYKLKTFLYETVPDAMKHKIVAVTRAGSSISTLDDLKGKKACFPTYDGVAWNVVGKMLRDKKLIENCASDASMTNYFGPSCVPGISNTYQQSCQKDNFSGDLGALHCLTSETGDVAFVSQNSIADFLKMDREESMGRRLTMDNFTIICEKGSSPPCSLGWTTRAQVMIRANTADLWLRDTTDVFFQIDELFGKDFKTPTSPLMLFGLYDDKSDVLFDDSTRRLRTVPVSKDTESLGNFFNASSELRDECGPISVANRAFSSSVCLCILISALCKYFF</sequence>
<evidence type="ECO:0000256" key="5">
    <source>
        <dbReference type="PIRSR" id="PIRSR002549-3"/>
    </source>
</evidence>
<evidence type="ECO:0000256" key="7">
    <source>
        <dbReference type="SAM" id="SignalP"/>
    </source>
</evidence>
<evidence type="ECO:0000259" key="8">
    <source>
        <dbReference type="PROSITE" id="PS51408"/>
    </source>
</evidence>
<dbReference type="GO" id="GO:0005785">
    <property type="term" value="C:signal recognition particle receptor complex"/>
    <property type="evidence" value="ECO:0007669"/>
    <property type="project" value="TreeGrafter"/>
</dbReference>
<keyword evidence="2 6" id="KW-1015">Disulfide bond</keyword>
<feature type="disulfide bond" evidence="6">
    <location>
        <begin position="515"/>
        <end position="527"/>
    </location>
</feature>
<feature type="domain" description="Transferrin-like" evidence="8">
    <location>
        <begin position="370"/>
        <end position="682"/>
    </location>
</feature>
<feature type="disulfide bond" evidence="6">
    <location>
        <begin position="272"/>
        <end position="286"/>
    </location>
</feature>
<feature type="disulfide bond" evidence="6">
    <location>
        <begin position="137"/>
        <end position="234"/>
    </location>
</feature>
<comment type="similarity">
    <text evidence="3">Belongs to the transferrin family.</text>
</comment>
<dbReference type="AlphaFoldDB" id="A0A9N9TWM0"/>
<keyword evidence="3 5" id="KW-0408">Iron</keyword>
<dbReference type="GO" id="GO:0005615">
    <property type="term" value="C:extracellular space"/>
    <property type="evidence" value="ECO:0007669"/>
    <property type="project" value="InterPro"/>
</dbReference>
<keyword evidence="3" id="KW-0813">Transport</keyword>
<keyword evidence="3" id="KW-0410">Iron transport</keyword>